<protein>
    <submittedName>
        <fullName evidence="1">Uncharacterized protein</fullName>
    </submittedName>
</protein>
<sequence length="43" mass="4790">MFSLLSLYFAYRRDVVIGERYMAGLAKAQTPVEDDVTPIPLAA</sequence>
<reference evidence="1 2" key="1">
    <citation type="journal article" date="2015" name="G3 (Bethesda)">
        <title>Insights into Ongoing Evolution of the Hexachlorocyclohexane Catabolic Pathway from Comparative Genomics of Ten Sphingomonadaceae Strains.</title>
        <authorList>
            <person name="Pearce S.L."/>
            <person name="Oakeshott J.G."/>
            <person name="Pandey G."/>
        </authorList>
    </citation>
    <scope>NUCLEOTIDE SEQUENCE [LARGE SCALE GENOMIC DNA]</scope>
    <source>
        <strain evidence="1 2">LL01</strain>
    </source>
</reference>
<dbReference type="Proteomes" id="UP000052232">
    <property type="component" value="Unassembled WGS sequence"/>
</dbReference>
<comment type="caution">
    <text evidence="1">The sequence shown here is derived from an EMBL/GenBank/DDBJ whole genome shotgun (WGS) entry which is preliminary data.</text>
</comment>
<gene>
    <name evidence="1" type="ORF">V473_13840</name>
</gene>
<name>A0A0J7XVP2_9SPHN</name>
<dbReference type="EMBL" id="JACT01000002">
    <property type="protein sequence ID" value="KMS55796.1"/>
    <property type="molecule type" value="Genomic_DNA"/>
</dbReference>
<evidence type="ECO:0000313" key="1">
    <source>
        <dbReference type="EMBL" id="KMS55796.1"/>
    </source>
</evidence>
<dbReference type="PATRIC" id="fig|1420583.3.peg.2576"/>
<dbReference type="RefSeq" id="WP_269076438.1">
    <property type="nucleotide sequence ID" value="NZ_KQ130434.1"/>
</dbReference>
<organism evidence="1 2">
    <name type="scientific">Sphingobium cupriresistens LL01</name>
    <dbReference type="NCBI Taxonomy" id="1420583"/>
    <lineage>
        <taxon>Bacteria</taxon>
        <taxon>Pseudomonadati</taxon>
        <taxon>Pseudomonadota</taxon>
        <taxon>Alphaproteobacteria</taxon>
        <taxon>Sphingomonadales</taxon>
        <taxon>Sphingomonadaceae</taxon>
        <taxon>Sphingobium</taxon>
    </lineage>
</organism>
<accession>A0A0J7XVP2</accession>
<dbReference type="AlphaFoldDB" id="A0A0J7XVP2"/>
<evidence type="ECO:0000313" key="2">
    <source>
        <dbReference type="Proteomes" id="UP000052232"/>
    </source>
</evidence>
<keyword evidence="2" id="KW-1185">Reference proteome</keyword>
<proteinExistence type="predicted"/>